<evidence type="ECO:0000259" key="2">
    <source>
        <dbReference type="Pfam" id="PF03067"/>
    </source>
</evidence>
<dbReference type="EMBL" id="UINC01158589">
    <property type="protein sequence ID" value="SVD56212.1"/>
    <property type="molecule type" value="Genomic_DNA"/>
</dbReference>
<dbReference type="Pfam" id="PF03067">
    <property type="entry name" value="LPMO_10"/>
    <property type="match status" value="1"/>
</dbReference>
<protein>
    <recommendedName>
        <fullName evidence="2">Chitin-binding type-4 domain-containing protein</fullName>
    </recommendedName>
</protein>
<dbReference type="SUPFAM" id="SSF81296">
    <property type="entry name" value="E set domains"/>
    <property type="match status" value="1"/>
</dbReference>
<keyword evidence="1" id="KW-0732">Signal</keyword>
<feature type="domain" description="Chitin-binding type-4" evidence="2">
    <location>
        <begin position="10"/>
        <end position="153"/>
    </location>
</feature>
<dbReference type="AlphaFoldDB" id="A0A382WBQ2"/>
<organism evidence="3">
    <name type="scientific">marine metagenome</name>
    <dbReference type="NCBI Taxonomy" id="408172"/>
    <lineage>
        <taxon>unclassified sequences</taxon>
        <taxon>metagenomes</taxon>
        <taxon>ecological metagenomes</taxon>
    </lineage>
</organism>
<evidence type="ECO:0000256" key="1">
    <source>
        <dbReference type="ARBA" id="ARBA00022729"/>
    </source>
</evidence>
<dbReference type="CDD" id="cd21177">
    <property type="entry name" value="LPMO_AA10"/>
    <property type="match status" value="1"/>
</dbReference>
<evidence type="ECO:0000313" key="3">
    <source>
        <dbReference type="EMBL" id="SVD56212.1"/>
    </source>
</evidence>
<dbReference type="InterPro" id="IPR004302">
    <property type="entry name" value="Cellulose/chitin-bd_N"/>
</dbReference>
<dbReference type="Gene3D" id="2.70.50.50">
    <property type="entry name" value="chitin-binding protein cbp21"/>
    <property type="match status" value="1"/>
</dbReference>
<gene>
    <name evidence="3" type="ORF">METZ01_LOCUS409066</name>
</gene>
<reference evidence="3" key="1">
    <citation type="submission" date="2018-05" db="EMBL/GenBank/DDBJ databases">
        <authorList>
            <person name="Lanie J.A."/>
            <person name="Ng W.-L."/>
            <person name="Kazmierczak K.M."/>
            <person name="Andrzejewski T.M."/>
            <person name="Davidsen T.M."/>
            <person name="Wayne K.J."/>
            <person name="Tettelin H."/>
            <person name="Glass J.I."/>
            <person name="Rusch D."/>
            <person name="Podicherti R."/>
            <person name="Tsui H.-C.T."/>
            <person name="Winkler M.E."/>
        </authorList>
    </citation>
    <scope>NUCLEOTIDE SEQUENCE</scope>
</reference>
<dbReference type="InterPro" id="IPR051024">
    <property type="entry name" value="GlcNAc_Chitin_IntDeg"/>
</dbReference>
<feature type="non-terminal residue" evidence="3">
    <location>
        <position position="164"/>
    </location>
</feature>
<name>A0A382WBQ2_9ZZZZ</name>
<sequence>MKASSPAAGHGTLVYPMSRVYRVYESNPENPAFDLARDAIAIDGTGSYYSWNELSRNIPEAVRAGLPPGYDYSPWVPDGQLASGGRIHREDFARTYRGLDQVSPQWPATSVAAGETIEVDFFATAPHDPSVWDVWMTTNDWRPELALTWDRMEYLGRPEVRFSE</sequence>
<dbReference type="InterPro" id="IPR014756">
    <property type="entry name" value="Ig_E-set"/>
</dbReference>
<dbReference type="PANTHER" id="PTHR34823:SF1">
    <property type="entry name" value="CHITIN-BINDING TYPE-4 DOMAIN-CONTAINING PROTEIN"/>
    <property type="match status" value="1"/>
</dbReference>
<dbReference type="PANTHER" id="PTHR34823">
    <property type="entry name" value="GLCNAC-BINDING PROTEIN A"/>
    <property type="match status" value="1"/>
</dbReference>
<accession>A0A382WBQ2</accession>
<proteinExistence type="predicted"/>